<feature type="region of interest" description="Disordered" evidence="2">
    <location>
        <begin position="692"/>
        <end position="948"/>
    </location>
</feature>
<feature type="compositionally biased region" description="Low complexity" evidence="2">
    <location>
        <begin position="878"/>
        <end position="898"/>
    </location>
</feature>
<keyword evidence="1" id="KW-0175">Coiled coil</keyword>
<feature type="region of interest" description="Disordered" evidence="2">
    <location>
        <begin position="380"/>
        <end position="476"/>
    </location>
</feature>
<feature type="compositionally biased region" description="Low complexity" evidence="2">
    <location>
        <begin position="93"/>
        <end position="104"/>
    </location>
</feature>
<gene>
    <name evidence="3" type="ORF">UA08_04436</name>
</gene>
<feature type="compositionally biased region" description="Basic and acidic residues" evidence="2">
    <location>
        <begin position="2152"/>
        <end position="2165"/>
    </location>
</feature>
<dbReference type="Proteomes" id="UP000214365">
    <property type="component" value="Unassembled WGS sequence"/>
</dbReference>
<feature type="region of interest" description="Disordered" evidence="2">
    <location>
        <begin position="3035"/>
        <end position="3361"/>
    </location>
</feature>
<feature type="compositionally biased region" description="Polar residues" evidence="2">
    <location>
        <begin position="749"/>
        <end position="758"/>
    </location>
</feature>
<dbReference type="RefSeq" id="XP_020120606.1">
    <property type="nucleotide sequence ID" value="XM_020266758.1"/>
</dbReference>
<feature type="compositionally biased region" description="Polar residues" evidence="2">
    <location>
        <begin position="659"/>
        <end position="669"/>
    </location>
</feature>
<sequence>ERYDATESADDNDDEKQSFLGMRPEMPPLDINFRGSNSDNEGGASGLATKEALLSTALSYGGGESELQQVQQRLRSRSVSPSVAEKTFELAPRSQSRPSSPGSGEEQKSKPRRLSVLRASDSPTAVPLHFRKPPTSPSGTKRISLSSPSQSPNSPKHSRRPNSIEFKNVREIRPLWLVERHSSTKFDAEPEGPLPSLPSSKTSSRVASVEDLRAAYDENAVADFDISGGPSYSLGRKPVDLRISTDQLPAEEDDFLNSQQATPTAETYNSKQFGPPPIKKEKPKYEFHSPSELLQDLGAYYDPQIPEPPESMDQLPPVAGSDVAEKGIEKTLEQLPVNTEIQLEKLVPAAEDGVQSNNKSNEKASFLLGAGFASVVDAAVSTDSDSHDKDAKSSNDHELPMTEHGESELLTKDDADEGLQGVSTEHVQQQEQASSMDHAEPSGNPGDVVNSAVPATSSGQSLATTENKADVSKETQYDVHSSGETLAGIVDAAVATAVDTPAISHAKSTQHNISKHETDLSTDDPPDEKEKAASEVEETKWVSGTSSGQLLMDDTKEVAEDVIREAEQPLSTVETEQVEAVTASAETDTRPSPSAEHDIKDTNNQAPHVIAEPEDEDFSSTTSKSPKKKKKNKKKSQSLSEPAAIEAKPAAPVDELVGPSTTEEPQSLDETGKSFSDIACAAMLSEQVEDIENGPGISVVPQGKNGQGNKEEPDKLMNSLQEPELAEEQTSAVVVTDQIPGIPSDVPDSEQQQWSLDNVTEEAPAQEEATEMMPPDEKTEILQNENRKLPETSKVPQQISVEDSIKEDQTLPHPEPPAVDDPVESSEVILAQPSDDKEEEQPALTQSGKKSKKQKKKKKGKSLSVDESPNEVPQELFATSQAQSESAAIAASVEPAIAQGGEATMDKNQDVVGLEPFSSSADPEASQSHDIDTQSKETEEIHVEDPKLEPDVLCAQTEVSQNPDVAVISGDQEALIAPGFSVVPETGVEGELHDESAEIREPVQLDESLVARPAQAGEIVEPETSNIAHVSIDPGLSEAPLLEQPAGSSDKQSVEAIEVADSAVKEEKVPFSHEETSKPASFAAAKSKKKKNKKNKRLSLVEEPEITTEITETGSSTPVEPEKSGAPEQESTALVESSLPPIVATTPIPTEPEPFAPADPEITLVEAAVPTEASADLPTSTDTIVSPFVVDAESPTQTEPPTAVSDEGSIMKAQEISDQGDQTKDLALSQPELQREENENPDDQSTAQELVPSQTGSAVKPTLAETEDFQVANSKAKRKKDKKKDKKKKAAEALPGDDEPFDNHVNENPTEPVEATISQDPEPEGLMPTEQFNLIDPKTEDVKEDSPKSQVLEPPTEEAKTVDIGKDGPWDLETSNSKTKEDKEKDAAATIATLTVDEEPNFRSNNGDGTETPEAVSSENLEQVESISIGQPSLDEQKRDNVTEESQSPESPADAPTDAPTDAPAEESKPIDNAEDNSLSAETSKSKKKKDKKKKKAMEALLMADKLSDRPVTEDTKKSVEIVTPEEPEQIESVSAKEPTPDGRTPVNVVEDTGAESHPQEILAETAAEIPAEEKQTVDVVQDSSQVQETSKAKKKKDKKKKKAAESLRLEEEQPDKPAIEYSTELVEPPAAEVSEQSNADEVKMEVKVHDYSTDPQPPGAPAEEIAKAVDITKEDGSTQESKSKKKKDKKKKKVAAPSLDDELYNNNPDNENITELDAVPSAKGADAEEVPNTEIGISETPAEEAMAATIPEDGALQEISKSKKDKKNRQSIQLVAAQEEGARDASADVPEIATPVESSSPAVEDTTKTKEEQKKDDIADLQLQEIVLKESLPLQQPENLEGEDLKSKAGKSKKKKDKKNKSKDEPFPWDAEPVPEPEKPQGTVTGEPAASVDVPEPTESGEFSGPIINVNSTSDDAKAAEPAVTAALKASDEPKEPELTEATEAIKAMGLTEEITESIDPPAVETSELTSPQPEEPIELQSSEPAENALQADFQMPVKNMERGSLISSVVTEPNSSERGAEVTEPTEVATLTEPELADSDEPIETIQREIVEPVKTAGLDAAIDTKENTESIEDGNEISRRPSKKSKKKKKRDLMALDEAPRISSEQQDPLAITPTVEGSYENALVDPLREEKPFEEVPTDEGQGQQERGLPEHESIHPRDPDAEMQDSSAAETPKPLTAKEKRKEEAKNSRTLDLSISELDPARVDETVDVSVPTLQPVKDDEQNLKEARQNEVVVAGKKKGKKNKRQSVNWEEDVIQAATENEPKLDEAGEIDNAEAVKETSLYPATENIDSNPELHGIESAPQETLVEVDGKETFQSSDETHTDKKEKDFDWTDNMVSPQVQSQTEEFRSPVPSPTSNNHEDNDQPRPSEDDIQSGEFVTTSTLPENQPPIFEKESIEATEQPTVYLQPIDPEAEDADITTTKTGKGDKGRQKKIDESLITEEDSSMKKSMVADDGSDSQVLPYVNKEQVGEPGSSFAQDVLAVSESPRDLGAEKGLEHVGSSKKKGKKKKKADTYSFADFGESVDERCAANADHGPANASGDLFNQKELSVDNNENQLQEDTTVTSDVHGKDDAKDLIVVEAPHHNEVVPKEHPDNEVSAVSESPPSRNLTKKEKKKLKKGKKAVEIDEEEPTAGPITNEYTEKINTRQLVEAVEENVDNTPAVSSESPWVNDQPAEQGQILDEPTVDVKEQQVAEVDVEHTPSQEEPFARNLSKKEKRKKKKRTTEDVQGSQGMGVDSVGIGGQLDNPETIPIITEEQDYDRGPVTEEAATRARALEKEADLDVAASLFGDPPGPENSVSRQSSQEQKGKKSKKDKRHPQRENDNLEETVETQDGGDVEISAGIENYNIESQLTEPVEEKLLSWPLVEPSHDSGEKLGEKKRALNEEEPELEQPKQEPVSITDDFPAEEVRNEARDLGADKVTAGGAQATSNQREDVDIAVEAAMAAAGFLPSSAAPKPSSENDNTTGIESTEEMTGTKNLAGVYKQSDSLNDTGRSLETADASFETTRGRSTTNKIASIFPGLERVTYRRPSPKSHEKQATEVITVEERSQPPPEAQFSDEILNTTTAAGQAHVSAHEHAAPETESAPKDRSSSLLFDSSPSTRLAPTPDVTKRASSPTIRLQHSSGSLHRTKSIHGHHTGHTHGWQLDDEVTPTKRTSSQSPQPLRAEHVDISPPRTPLDPIKEHDGPYVSSPSPRLVMGEGPYILERPDSRSSARSMRSLRKANRSISADLRAVASPDNQFGATDDQDWPRAEEHDKKTKSAGRQEAGWAAPSATDRSQPPSDPQRTEDDDDDLDRQHLENIPSSSTYDPVTDKGKRPVRGMTDVYEAWGETPNSPRSPTRPPSVRRRQSMQHLQELELRLDQLISENRLLAAAKDEAEHKLSRAGVARRKSDQALNSSNADLRDKEAEISRLTSSLEWMQSEVQRLTQENETLNATHVELTASHAREVDGLRTRQLELATGMESIVRDQIGGALAEKDAELRQLRDELAAARQTVQELQQQIVSATADDVLSIHDEDYFDNACQRLCQHVQQWVLRFSKHSDLRRCRPLAEVRNTVVADRFDNAILDGSDVDTILSDRVRRRDVFVAVVMAMIWEYIFTRYLFGMDRDQRQKLKALEKQLSDIGPRRAVAHWRALTLTLLAKRPSFAEQRVKDTEAVALEIMETLSQLLPPPQSAQSQLLESLRGVLRRAANLSIEMRTQRAEYVMLPPLQPEFDSQGDLARQVSFNASLMNERSGLYSSNEALEAQGTAVRLVLFPLVVKKGTDLGDGDEEIVVCPAQVLVAWPDNERPRERDRMSALGNRSVSSVVPSVDMGNMF</sequence>
<feature type="region of interest" description="Disordered" evidence="2">
    <location>
        <begin position="503"/>
        <end position="673"/>
    </location>
</feature>
<feature type="region of interest" description="Disordered" evidence="2">
    <location>
        <begin position="2591"/>
        <end position="2850"/>
    </location>
</feature>
<feature type="region of interest" description="Disordered" evidence="2">
    <location>
        <begin position="2287"/>
        <end position="2521"/>
    </location>
</feature>
<feature type="compositionally biased region" description="Basic and acidic residues" evidence="2">
    <location>
        <begin position="775"/>
        <end position="791"/>
    </location>
</feature>
<dbReference type="GeneID" id="31004191"/>
<feature type="compositionally biased region" description="Polar residues" evidence="2">
    <location>
        <begin position="421"/>
        <end position="435"/>
    </location>
</feature>
<protein>
    <submittedName>
        <fullName evidence="3">Uncharacterized protein</fullName>
    </submittedName>
</protein>
<evidence type="ECO:0000256" key="1">
    <source>
        <dbReference type="SAM" id="Coils"/>
    </source>
</evidence>
<feature type="compositionally biased region" description="Basic and acidic residues" evidence="2">
    <location>
        <begin position="3083"/>
        <end position="3100"/>
    </location>
</feature>
<feature type="non-terminal residue" evidence="3">
    <location>
        <position position="1"/>
    </location>
</feature>
<feature type="compositionally biased region" description="Basic and acidic residues" evidence="2">
    <location>
        <begin position="1337"/>
        <end position="1347"/>
    </location>
</feature>
<feature type="region of interest" description="Disordered" evidence="2">
    <location>
        <begin position="1"/>
        <end position="47"/>
    </location>
</feature>
<feature type="region of interest" description="Disordered" evidence="2">
    <location>
        <begin position="2871"/>
        <end position="2942"/>
    </location>
</feature>
<feature type="compositionally biased region" description="Low complexity" evidence="2">
    <location>
        <begin position="3101"/>
        <end position="3110"/>
    </location>
</feature>
<feature type="compositionally biased region" description="Basic residues" evidence="2">
    <location>
        <begin position="849"/>
        <end position="861"/>
    </location>
</feature>
<feature type="region of interest" description="Disordered" evidence="2">
    <location>
        <begin position="3387"/>
        <end position="3413"/>
    </location>
</feature>
<feature type="compositionally biased region" description="Basic and acidic residues" evidence="2">
    <location>
        <begin position="3042"/>
        <end position="3058"/>
    </location>
</feature>
<dbReference type="EMBL" id="LFMY01000005">
    <property type="protein sequence ID" value="OKL60485.1"/>
    <property type="molecule type" value="Genomic_DNA"/>
</dbReference>
<feature type="compositionally biased region" description="Basic and acidic residues" evidence="2">
    <location>
        <begin position="2181"/>
        <end position="2194"/>
    </location>
</feature>
<evidence type="ECO:0000313" key="4">
    <source>
        <dbReference type="Proteomes" id="UP000214365"/>
    </source>
</evidence>
<feature type="compositionally biased region" description="Basic and acidic residues" evidence="2">
    <location>
        <begin position="384"/>
        <end position="413"/>
    </location>
</feature>
<feature type="compositionally biased region" description="Basic and acidic residues" evidence="2">
    <location>
        <begin position="927"/>
        <end position="948"/>
    </location>
</feature>
<feature type="compositionally biased region" description="Acidic residues" evidence="2">
    <location>
        <begin position="2832"/>
        <end position="2844"/>
    </location>
</feature>
<feature type="compositionally biased region" description="Polar residues" evidence="2">
    <location>
        <begin position="2605"/>
        <end position="2615"/>
    </location>
</feature>
<dbReference type="InterPro" id="IPR053268">
    <property type="entry name" value="Woronin_anchor"/>
</dbReference>
<feature type="compositionally biased region" description="Polar residues" evidence="2">
    <location>
        <begin position="3122"/>
        <end position="3137"/>
    </location>
</feature>
<feature type="region of interest" description="Disordered" evidence="2">
    <location>
        <begin position="183"/>
        <end position="205"/>
    </location>
</feature>
<feature type="compositionally biased region" description="Polar residues" evidence="2">
    <location>
        <begin position="2340"/>
        <end position="2350"/>
    </location>
</feature>
<evidence type="ECO:0000256" key="2">
    <source>
        <dbReference type="SAM" id="MobiDB-lite"/>
    </source>
</evidence>
<feature type="compositionally biased region" description="Low complexity" evidence="2">
    <location>
        <begin position="1107"/>
        <end position="1118"/>
    </location>
</feature>
<feature type="compositionally biased region" description="Basic residues" evidence="2">
    <location>
        <begin position="1684"/>
        <end position="1695"/>
    </location>
</feature>
<feature type="compositionally biased region" description="Basic and acidic residues" evidence="2">
    <location>
        <begin position="553"/>
        <end position="567"/>
    </location>
</feature>
<feature type="compositionally biased region" description="Basic and acidic residues" evidence="2">
    <location>
        <begin position="2767"/>
        <end position="2788"/>
    </location>
</feature>
<feature type="compositionally biased region" description="Basic residues" evidence="2">
    <location>
        <begin position="1086"/>
        <end position="1097"/>
    </location>
</feature>
<feature type="compositionally biased region" description="Basic residues" evidence="2">
    <location>
        <begin position="3138"/>
        <end position="3150"/>
    </location>
</feature>
<feature type="region of interest" description="Disordered" evidence="2">
    <location>
        <begin position="2011"/>
        <end position="2198"/>
    </location>
</feature>
<feature type="compositionally biased region" description="Basic and acidic residues" evidence="2">
    <location>
        <begin position="2430"/>
        <end position="2442"/>
    </location>
</feature>
<organism evidence="3 4">
    <name type="scientific">Talaromyces atroroseus</name>
    <dbReference type="NCBI Taxonomy" id="1441469"/>
    <lineage>
        <taxon>Eukaryota</taxon>
        <taxon>Fungi</taxon>
        <taxon>Dikarya</taxon>
        <taxon>Ascomycota</taxon>
        <taxon>Pezizomycotina</taxon>
        <taxon>Eurotiomycetes</taxon>
        <taxon>Eurotiomycetidae</taxon>
        <taxon>Eurotiales</taxon>
        <taxon>Trichocomaceae</taxon>
        <taxon>Talaromyces</taxon>
        <taxon>Talaromyces sect. Trachyspermi</taxon>
    </lineage>
</organism>
<feature type="compositionally biased region" description="Basic residues" evidence="2">
    <location>
        <begin position="1593"/>
        <end position="1603"/>
    </location>
</feature>
<feature type="region of interest" description="Disordered" evidence="2">
    <location>
        <begin position="301"/>
        <end position="320"/>
    </location>
</feature>
<feature type="compositionally biased region" description="Basic residues" evidence="2">
    <location>
        <begin position="2619"/>
        <end position="2628"/>
    </location>
</feature>
<feature type="compositionally biased region" description="Low complexity" evidence="2">
    <location>
        <begin position="1448"/>
        <end position="1463"/>
    </location>
</feature>
<feature type="compositionally biased region" description="Basic and acidic residues" evidence="2">
    <location>
        <begin position="2915"/>
        <end position="2926"/>
    </location>
</feature>
<feature type="region of interest" description="Disordered" evidence="2">
    <location>
        <begin position="1953"/>
        <end position="1988"/>
    </location>
</feature>
<evidence type="ECO:0000313" key="3">
    <source>
        <dbReference type="EMBL" id="OKL60485.1"/>
    </source>
</evidence>
<feature type="compositionally biased region" description="Polar residues" evidence="2">
    <location>
        <begin position="453"/>
        <end position="466"/>
    </location>
</feature>
<dbReference type="OrthoDB" id="5365701at2759"/>
<feature type="compositionally biased region" description="Polar residues" evidence="2">
    <location>
        <begin position="2382"/>
        <end position="2391"/>
    </location>
</feature>
<feature type="compositionally biased region" description="Basic residues" evidence="2">
    <location>
        <begin position="1275"/>
        <end position="1289"/>
    </location>
</feature>
<feature type="compositionally biased region" description="Low complexity" evidence="2">
    <location>
        <begin position="1578"/>
        <end position="1588"/>
    </location>
</feature>
<feature type="region of interest" description="Disordered" evidence="2">
    <location>
        <begin position="2537"/>
        <end position="2577"/>
    </location>
</feature>
<feature type="compositionally biased region" description="Basic and acidic residues" evidence="2">
    <location>
        <begin position="528"/>
        <end position="540"/>
    </location>
</feature>
<feature type="compositionally biased region" description="Basic and acidic residues" evidence="2">
    <location>
        <begin position="467"/>
        <end position="476"/>
    </location>
</feature>
<feature type="compositionally biased region" description="Basic and acidic residues" evidence="2">
    <location>
        <begin position="1665"/>
        <end position="1677"/>
    </location>
</feature>
<feature type="compositionally biased region" description="Basic and acidic residues" evidence="2">
    <location>
        <begin position="1378"/>
        <end position="1387"/>
    </location>
</feature>
<feature type="compositionally biased region" description="Basic and acidic residues" evidence="2">
    <location>
        <begin position="3258"/>
        <end position="3269"/>
    </location>
</feature>
<dbReference type="PANTHER" id="PTHR40641">
    <property type="entry name" value="INVOLUCRIN REPEAT PROTEIN (AFU_ORTHOLOGUE AFUA_2G08060)"/>
    <property type="match status" value="1"/>
</dbReference>
<reference evidence="3 4" key="1">
    <citation type="submission" date="2015-06" db="EMBL/GenBank/DDBJ databases">
        <title>Talaromyces atroroseus IBT 11181 draft genome.</title>
        <authorList>
            <person name="Rasmussen K.B."/>
            <person name="Rasmussen S."/>
            <person name="Petersen B."/>
            <person name="Sicheritz-Ponten T."/>
            <person name="Mortensen U.H."/>
            <person name="Thrane U."/>
        </authorList>
    </citation>
    <scope>NUCLEOTIDE SEQUENCE [LARGE SCALE GENOMIC DNA]</scope>
    <source>
        <strain evidence="3 4">IBT 11181</strain>
    </source>
</reference>
<feature type="compositionally biased region" description="Basic and acidic residues" evidence="2">
    <location>
        <begin position="1506"/>
        <end position="1520"/>
    </location>
</feature>
<dbReference type="PANTHER" id="PTHR40641:SF2">
    <property type="entry name" value="INVOLUCRIN REPEAT PROTEIN"/>
    <property type="match status" value="1"/>
</dbReference>
<feature type="compositionally biased region" description="Polar residues" evidence="2">
    <location>
        <begin position="2553"/>
        <end position="2572"/>
    </location>
</feature>
<proteinExistence type="predicted"/>
<feature type="coiled-coil region" evidence="1">
    <location>
        <begin position="3485"/>
        <end position="3519"/>
    </location>
</feature>
<feature type="compositionally biased region" description="Polar residues" evidence="2">
    <location>
        <begin position="1705"/>
        <end position="1714"/>
    </location>
</feature>
<feature type="compositionally biased region" description="Basic and acidic residues" evidence="2">
    <location>
        <begin position="2314"/>
        <end position="2336"/>
    </location>
</feature>
<keyword evidence="4" id="KW-1185">Reference proteome</keyword>
<feature type="compositionally biased region" description="Low complexity" evidence="2">
    <location>
        <begin position="144"/>
        <end position="155"/>
    </location>
</feature>
<feature type="compositionally biased region" description="Basic residues" evidence="2">
    <location>
        <begin position="1486"/>
        <end position="1496"/>
    </location>
</feature>
<feature type="compositionally biased region" description="Basic residues" evidence="2">
    <location>
        <begin position="2083"/>
        <end position="2094"/>
    </location>
</feature>
<feature type="compositionally biased region" description="Basic and acidic residues" evidence="2">
    <location>
        <begin position="1806"/>
        <end position="1819"/>
    </location>
</feature>
<feature type="compositionally biased region" description="Basic residues" evidence="2">
    <location>
        <begin position="2817"/>
        <end position="2826"/>
    </location>
</feature>
<name>A0A1Q5Q8P3_TALAT</name>
<feature type="compositionally biased region" description="Low complexity" evidence="2">
    <location>
        <begin position="637"/>
        <end position="652"/>
    </location>
</feature>
<feature type="compositionally biased region" description="Basic and acidic residues" evidence="2">
    <location>
        <begin position="2876"/>
        <end position="2892"/>
    </location>
</feature>
<feature type="compositionally biased region" description="Basic and acidic residues" evidence="2">
    <location>
        <begin position="2492"/>
        <end position="2503"/>
    </location>
</feature>
<feature type="compositionally biased region" description="Basic and acidic residues" evidence="2">
    <location>
        <begin position="2693"/>
        <end position="2710"/>
    </location>
</feature>
<feature type="compositionally biased region" description="Polar residues" evidence="2">
    <location>
        <begin position="2665"/>
        <end position="2683"/>
    </location>
</feature>
<accession>A0A1Q5Q8P3</accession>
<feature type="compositionally biased region" description="Basic and acidic residues" evidence="2">
    <location>
        <begin position="2591"/>
        <end position="2602"/>
    </location>
</feature>
<feature type="compositionally biased region" description="Low complexity" evidence="2">
    <location>
        <begin position="69"/>
        <end position="80"/>
    </location>
</feature>
<feature type="compositionally biased region" description="Basic and acidic residues" evidence="2">
    <location>
        <begin position="1063"/>
        <end position="1077"/>
    </location>
</feature>
<comment type="caution">
    <text evidence="3">The sequence shown here is derived from an EMBL/GenBank/DDBJ whole genome shotgun (WGS) entry which is preliminary data.</text>
</comment>
<feature type="compositionally biased region" description="Basic and acidic residues" evidence="2">
    <location>
        <begin position="1357"/>
        <end position="1369"/>
    </location>
</feature>
<feature type="compositionally biased region" description="Basic residues" evidence="2">
    <location>
        <begin position="2507"/>
        <end position="2517"/>
    </location>
</feature>
<feature type="compositionally biased region" description="Polar residues" evidence="2">
    <location>
        <begin position="917"/>
        <end position="926"/>
    </location>
</feature>
<feature type="region of interest" description="Disordered" evidence="2">
    <location>
        <begin position="256"/>
        <end position="284"/>
    </location>
</feature>
<feature type="region of interest" description="Disordered" evidence="2">
    <location>
        <begin position="69"/>
        <end position="166"/>
    </location>
</feature>
<feature type="compositionally biased region" description="Polar residues" evidence="2">
    <location>
        <begin position="1243"/>
        <end position="1257"/>
    </location>
</feature>
<dbReference type="STRING" id="1441469.A0A1Q5Q8P3"/>
<feature type="compositionally biased region" description="Basic residues" evidence="2">
    <location>
        <begin position="625"/>
        <end position="636"/>
    </location>
</feature>
<feature type="compositionally biased region" description="Basic and acidic residues" evidence="2">
    <location>
        <begin position="2364"/>
        <end position="2375"/>
    </location>
</feature>
<feature type="compositionally biased region" description="Basic and acidic residues" evidence="2">
    <location>
        <begin position="1641"/>
        <end position="1653"/>
    </location>
</feature>
<feature type="compositionally biased region" description="Polar residues" evidence="2">
    <location>
        <begin position="3163"/>
        <end position="3172"/>
    </location>
</feature>
<feature type="region of interest" description="Disordered" evidence="2">
    <location>
        <begin position="1036"/>
        <end position="1939"/>
    </location>
</feature>
<feature type="compositionally biased region" description="Polar residues" evidence="2">
    <location>
        <begin position="256"/>
        <end position="272"/>
    </location>
</feature>
<feature type="compositionally biased region" description="Basic residues" evidence="2">
    <location>
        <begin position="1849"/>
        <end position="1862"/>
    </location>
</feature>
<feature type="region of interest" description="Disordered" evidence="2">
    <location>
        <begin position="2957"/>
        <end position="2987"/>
    </location>
</feature>
<feature type="compositionally biased region" description="Basic and acidic residues" evidence="2">
    <location>
        <begin position="1604"/>
        <end position="1619"/>
    </location>
</feature>
<feature type="compositionally biased region" description="Polar residues" evidence="2">
    <location>
        <begin position="2967"/>
        <end position="2986"/>
    </location>
</feature>
<feature type="compositionally biased region" description="Polar residues" evidence="2">
    <location>
        <begin position="1402"/>
        <end position="1431"/>
    </location>
</feature>